<evidence type="ECO:0000313" key="1">
    <source>
        <dbReference type="EMBL" id="ATU84193.1"/>
    </source>
</evidence>
<sequence>MTLGKIAIVSIFWYSNKVRQLSSRINQIPCIIPLKSQRLHNSSQIVVIPSVRDNVLKISVV</sequence>
<proteinExistence type="predicted"/>
<reference evidence="1" key="1">
    <citation type="journal article" date="2018" name="Aquaculture">
        <title>Complete genome sequence of a white spot syndrome virus associated with a disease incursion in Australia.</title>
        <authorList>
            <person name="Oakey J."/>
            <person name="Smith C.S."/>
        </authorList>
    </citation>
    <scope>NUCLEOTIDE SEQUENCE [LARGE SCALE GENOMIC DNA]</scope>
    <source>
        <strain evidence="1">WSSV-AU</strain>
    </source>
</reference>
<organism evidence="1">
    <name type="scientific">White spot syndrome virus</name>
    <dbReference type="NCBI Taxonomy" id="342409"/>
    <lineage>
        <taxon>Viruses</taxon>
        <taxon>Viruses incertae sedis</taxon>
        <taxon>Naldaviricetes</taxon>
        <taxon>Nimaviridae</taxon>
        <taxon>Whispovirus</taxon>
    </lineage>
</organism>
<protein>
    <submittedName>
        <fullName evidence="1">ORF922</fullName>
    </submittedName>
</protein>
<dbReference type="Proteomes" id="UP000267516">
    <property type="component" value="Segment"/>
</dbReference>
<dbReference type="EMBL" id="MF768985">
    <property type="protein sequence ID" value="ATU84193.1"/>
    <property type="molecule type" value="Genomic_DNA"/>
</dbReference>
<name>A0A2D3I733_9VIRU</name>
<accession>A0A2D3I733</accession>